<accession>A0ACC0FK67</accession>
<dbReference type="Proteomes" id="UP001060215">
    <property type="component" value="Chromosome 14"/>
</dbReference>
<proteinExistence type="predicted"/>
<protein>
    <submittedName>
        <fullName evidence="1">Uncharacterized protein</fullName>
    </submittedName>
</protein>
<dbReference type="EMBL" id="CM045771">
    <property type="protein sequence ID" value="KAI7989186.1"/>
    <property type="molecule type" value="Genomic_DNA"/>
</dbReference>
<reference evidence="1 2" key="1">
    <citation type="journal article" date="2022" name="Plant J.">
        <title>Chromosome-level genome of Camellia lanceoleosa provides a valuable resource for understanding genome evolution and self-incompatibility.</title>
        <authorList>
            <person name="Gong W."/>
            <person name="Xiao S."/>
            <person name="Wang L."/>
            <person name="Liao Z."/>
            <person name="Chang Y."/>
            <person name="Mo W."/>
            <person name="Hu G."/>
            <person name="Li W."/>
            <person name="Zhao G."/>
            <person name="Zhu H."/>
            <person name="Hu X."/>
            <person name="Ji K."/>
            <person name="Xiang X."/>
            <person name="Song Q."/>
            <person name="Yuan D."/>
            <person name="Jin S."/>
            <person name="Zhang L."/>
        </authorList>
    </citation>
    <scope>NUCLEOTIDE SEQUENCE [LARGE SCALE GENOMIC DNA]</scope>
    <source>
        <strain evidence="1">SQ_2022a</strain>
    </source>
</reference>
<evidence type="ECO:0000313" key="1">
    <source>
        <dbReference type="EMBL" id="KAI7989186.1"/>
    </source>
</evidence>
<organism evidence="1 2">
    <name type="scientific">Camellia lanceoleosa</name>
    <dbReference type="NCBI Taxonomy" id="1840588"/>
    <lineage>
        <taxon>Eukaryota</taxon>
        <taxon>Viridiplantae</taxon>
        <taxon>Streptophyta</taxon>
        <taxon>Embryophyta</taxon>
        <taxon>Tracheophyta</taxon>
        <taxon>Spermatophyta</taxon>
        <taxon>Magnoliopsida</taxon>
        <taxon>eudicotyledons</taxon>
        <taxon>Gunneridae</taxon>
        <taxon>Pentapetalae</taxon>
        <taxon>asterids</taxon>
        <taxon>Ericales</taxon>
        <taxon>Theaceae</taxon>
        <taxon>Camellia</taxon>
    </lineage>
</organism>
<comment type="caution">
    <text evidence="1">The sequence shown here is derived from an EMBL/GenBank/DDBJ whole genome shotgun (WGS) entry which is preliminary data.</text>
</comment>
<keyword evidence="2" id="KW-1185">Reference proteome</keyword>
<evidence type="ECO:0000313" key="2">
    <source>
        <dbReference type="Proteomes" id="UP001060215"/>
    </source>
</evidence>
<name>A0ACC0FK67_9ERIC</name>
<sequence>MCLTARFRVAMLWLGVFLCPLSVSLLFCAIV</sequence>
<gene>
    <name evidence="1" type="ORF">LOK49_LG13G00848</name>
</gene>